<keyword evidence="2" id="KW-0479">Metal-binding</keyword>
<keyword evidence="8" id="KW-1185">Reference proteome</keyword>
<accession>A0AAE0I825</accession>
<feature type="compositionally biased region" description="Polar residues" evidence="5">
    <location>
        <begin position="773"/>
        <end position="786"/>
    </location>
</feature>
<dbReference type="InterPro" id="IPR050668">
    <property type="entry name" value="Cytochrome_b5"/>
</dbReference>
<reference evidence="7" key="2">
    <citation type="submission" date="2023-06" db="EMBL/GenBank/DDBJ databases">
        <authorList>
            <consortium name="Lawrence Berkeley National Laboratory"/>
            <person name="Haridas S."/>
            <person name="Hensen N."/>
            <person name="Bonometti L."/>
            <person name="Westerberg I."/>
            <person name="Brannstrom I.O."/>
            <person name="Guillou S."/>
            <person name="Cros-Aarteil S."/>
            <person name="Calhoun S."/>
            <person name="Kuo A."/>
            <person name="Mondo S."/>
            <person name="Pangilinan J."/>
            <person name="Riley R."/>
            <person name="Labutti K."/>
            <person name="Andreopoulos B."/>
            <person name="Lipzen A."/>
            <person name="Chen C."/>
            <person name="Yanf M."/>
            <person name="Daum C."/>
            <person name="Ng V."/>
            <person name="Clum A."/>
            <person name="Steindorff A."/>
            <person name="Ohm R."/>
            <person name="Martin F."/>
            <person name="Silar P."/>
            <person name="Natvig D."/>
            <person name="Lalanne C."/>
            <person name="Gautier V."/>
            <person name="Ament-Velasquez S.L."/>
            <person name="Kruys A."/>
            <person name="Hutchinson M.I."/>
            <person name="Powell A.J."/>
            <person name="Barry K."/>
            <person name="Miller A.N."/>
            <person name="Grigoriev I.V."/>
            <person name="Debuchy R."/>
            <person name="Gladieux P."/>
            <person name="Thoren M.H."/>
            <person name="Johannesson H."/>
        </authorList>
    </citation>
    <scope>NUCLEOTIDE SEQUENCE</scope>
    <source>
        <strain evidence="7">SMH4131-1</strain>
    </source>
</reference>
<feature type="region of interest" description="Disordered" evidence="5">
    <location>
        <begin position="718"/>
        <end position="798"/>
    </location>
</feature>
<evidence type="ECO:0000256" key="2">
    <source>
        <dbReference type="ARBA" id="ARBA00022723"/>
    </source>
</evidence>
<evidence type="ECO:0000256" key="3">
    <source>
        <dbReference type="ARBA" id="ARBA00023004"/>
    </source>
</evidence>
<dbReference type="SMART" id="SM01117">
    <property type="entry name" value="Cyt-b5"/>
    <property type="match status" value="2"/>
</dbReference>
<dbReference type="Proteomes" id="UP001286456">
    <property type="component" value="Unassembled WGS sequence"/>
</dbReference>
<dbReference type="GO" id="GO:0020037">
    <property type="term" value="F:heme binding"/>
    <property type="evidence" value="ECO:0007669"/>
    <property type="project" value="TreeGrafter"/>
</dbReference>
<evidence type="ECO:0000259" key="6">
    <source>
        <dbReference type="PROSITE" id="PS50255"/>
    </source>
</evidence>
<evidence type="ECO:0000256" key="5">
    <source>
        <dbReference type="SAM" id="MobiDB-lite"/>
    </source>
</evidence>
<sequence length="1422" mass="164147">MSSSDGSSTTPHKGPDSPWRSRYGGWNEPAFVNSGHSGLRPVKPSIKRPLGQGEDLDELVRNGPFPEPDEHDLDYIFSTERFQARHNMGVKSWQLGSFNSFLPVNTTLQVDPEHWHEPFKTHHWFDYEAPITPDRPEGTWSIDDPWLWAELSICIEVANRIYTQLLRTRWLQGLLIHPPEKIIDAGFRVSPGHPASQPWRTNTRASGNTPMTNEELDEVSSASNKLASRIVWTFFDKECPDRYGVPNHSMGLATAFTQHVTAGPREPFVAIFLSNDMLRTLMHDFRRTHAGIAERYIGRFHLAVTMVHQLMHAFWMLRVRDGSHDQYGTNLEPFVNDEWVIELGYSFENEIFGGVINVAPQCNGYEFGEPEEPGRRSYLLGLTKFPEDSMYATGMVTMNRYEHYGGFRRGLRFPVPTLYAALFQQEQFWTTIVPNFGISVLKAPSYFQTRVSHLNDLELRTYSVKEIRHQGGSNSSPHLHYSFSRIMMDFKKRTATWDAIRPWYKPAYAIWQLTPYAIADLRTPVEMFYNAAQLRDLKLAIELRDGLELRLITYTNSDKEVLGSLYLYQIFYLLMTVTMPWKPQRYEYQHGSTEPRSLENRWKPSRDALNMGIPLQFPDIWEGPADAEYRWHRGYSMPSQFKMETAYEGRMTILRNVKNLAHMWWSQLPVHGALYTDIIVTVNKLKNQIDSYNYQGNDYAGWLNWDFEFPPYNSRSMRYTTEESDPTAGPGDDQIFDPRGYYPSPLQTPARRESNPKLPSLFQGLTIKDRNDGLNTPPATARTISASPAPDRSGYEQGYSVSVRPGGLYYKVKEMLKNATEIYSHLPKNQWGKRKEKRRIPKEPPRVESPRQPSGQLKHWTIGQVADCRTTKAYWVVVDDGKSGYDVYDISERVHEPWGDYLLQEIRKTRRGLEISRDTLERYFQNEDDPQADKRFRGKLLIPRRLPDILEHDGREGRPLWITIGTKVYDITNFPFENEEEKKALLDAPPGAAALDAFYEDVNTNSLSRRLQAYQCATVRQPMIRHKRKLDVFTMRFLGRYISPGVGLWTVIDANVYDLTDYCPSHPGGENIILQYAGLDATDEFKKSHATWKEYLRDFKHLKLGHVVPERDPSIDADLGEKEILLNGWVYEIGEKLHKNKHTRELYYDLRDQFEPHFKTDITTLFQNDRSARFQPLVNHPELVVAYQPKPLGPKHRGITIDELQEHNELLRPRFPGPPQDFAFDPLDPGAEITDEMRDWWITGGGTARDMWVRVDDMVYDVSGELQCLLFPFSIPVCSSTLRLPFLSAMKGLLPGDVELSSPGTDRGTNYEIINFTDIMEHGPHIDPQLKTKLKACGGAECTDEDMRFNLQHMNIAPVMGRLVREERKPKRKRADVEVEWEEEIKKKARKSETIERLIGNNVDCGTSQKLVIDSMLADQQD</sequence>
<dbReference type="Pfam" id="PF00173">
    <property type="entry name" value="Cyt-b5"/>
    <property type="match status" value="1"/>
</dbReference>
<dbReference type="EMBL" id="JAUEPO010000006">
    <property type="protein sequence ID" value="KAK3319857.1"/>
    <property type="molecule type" value="Genomic_DNA"/>
</dbReference>
<keyword evidence="3" id="KW-0408">Iron</keyword>
<dbReference type="PANTHER" id="PTHR19359">
    <property type="entry name" value="CYTOCHROME B5"/>
    <property type="match status" value="1"/>
</dbReference>
<dbReference type="InterPro" id="IPR036400">
    <property type="entry name" value="Cyt_B5-like_heme/steroid_sf"/>
</dbReference>
<dbReference type="PROSITE" id="PS50255">
    <property type="entry name" value="CYTOCHROME_B5_2"/>
    <property type="match status" value="1"/>
</dbReference>
<feature type="region of interest" description="Disordered" evidence="5">
    <location>
        <begin position="828"/>
        <end position="857"/>
    </location>
</feature>
<feature type="compositionally biased region" description="Polar residues" evidence="5">
    <location>
        <begin position="1"/>
        <end position="11"/>
    </location>
</feature>
<feature type="compositionally biased region" description="Basic residues" evidence="5">
    <location>
        <begin position="831"/>
        <end position="840"/>
    </location>
</feature>
<dbReference type="SUPFAM" id="SSF55856">
    <property type="entry name" value="Cytochrome b5-like heme/steroid binding domain"/>
    <property type="match status" value="2"/>
</dbReference>
<feature type="domain" description="Cytochrome b5 heme-binding" evidence="6">
    <location>
        <begin position="1030"/>
        <end position="1108"/>
    </location>
</feature>
<evidence type="ECO:0000256" key="4">
    <source>
        <dbReference type="ARBA" id="ARBA00038168"/>
    </source>
</evidence>
<reference evidence="7" key="1">
    <citation type="journal article" date="2023" name="Mol. Phylogenet. Evol.">
        <title>Genome-scale phylogeny and comparative genomics of the fungal order Sordariales.</title>
        <authorList>
            <person name="Hensen N."/>
            <person name="Bonometti L."/>
            <person name="Westerberg I."/>
            <person name="Brannstrom I.O."/>
            <person name="Guillou S."/>
            <person name="Cros-Aarteil S."/>
            <person name="Calhoun S."/>
            <person name="Haridas S."/>
            <person name="Kuo A."/>
            <person name="Mondo S."/>
            <person name="Pangilinan J."/>
            <person name="Riley R."/>
            <person name="LaButti K."/>
            <person name="Andreopoulos B."/>
            <person name="Lipzen A."/>
            <person name="Chen C."/>
            <person name="Yan M."/>
            <person name="Daum C."/>
            <person name="Ng V."/>
            <person name="Clum A."/>
            <person name="Steindorff A."/>
            <person name="Ohm R.A."/>
            <person name="Martin F."/>
            <person name="Silar P."/>
            <person name="Natvig D.O."/>
            <person name="Lalanne C."/>
            <person name="Gautier V."/>
            <person name="Ament-Velasquez S.L."/>
            <person name="Kruys A."/>
            <person name="Hutchinson M.I."/>
            <person name="Powell A.J."/>
            <person name="Barry K."/>
            <person name="Miller A.N."/>
            <person name="Grigoriev I.V."/>
            <person name="Debuchy R."/>
            <person name="Gladieux P."/>
            <person name="Hiltunen Thoren M."/>
            <person name="Johannesson H."/>
        </authorList>
    </citation>
    <scope>NUCLEOTIDE SEQUENCE</scope>
    <source>
        <strain evidence="7">SMH4131-1</strain>
    </source>
</reference>
<evidence type="ECO:0000256" key="1">
    <source>
        <dbReference type="ARBA" id="ARBA00022617"/>
    </source>
</evidence>
<proteinExistence type="inferred from homology"/>
<evidence type="ECO:0000313" key="7">
    <source>
        <dbReference type="EMBL" id="KAK3319857.1"/>
    </source>
</evidence>
<dbReference type="InterPro" id="IPR001199">
    <property type="entry name" value="Cyt_B5-like_heme/steroid-bd"/>
</dbReference>
<name>A0AAE0I825_9PEZI</name>
<protein>
    <recommendedName>
        <fullName evidence="6">Cytochrome b5 heme-binding domain-containing protein</fullName>
    </recommendedName>
</protein>
<evidence type="ECO:0000313" key="8">
    <source>
        <dbReference type="Proteomes" id="UP001286456"/>
    </source>
</evidence>
<keyword evidence="1" id="KW-0349">Heme</keyword>
<organism evidence="7 8">
    <name type="scientific">Cercophora scortea</name>
    <dbReference type="NCBI Taxonomy" id="314031"/>
    <lineage>
        <taxon>Eukaryota</taxon>
        <taxon>Fungi</taxon>
        <taxon>Dikarya</taxon>
        <taxon>Ascomycota</taxon>
        <taxon>Pezizomycotina</taxon>
        <taxon>Sordariomycetes</taxon>
        <taxon>Sordariomycetidae</taxon>
        <taxon>Sordariales</taxon>
        <taxon>Lasiosphaeriaceae</taxon>
        <taxon>Cercophora</taxon>
    </lineage>
</organism>
<comment type="caution">
    <text evidence="7">The sequence shown here is derived from an EMBL/GenBank/DDBJ whole genome shotgun (WGS) entry which is preliminary data.</text>
</comment>
<comment type="similarity">
    <text evidence="4">Belongs to the cytochrome b5 family.</text>
</comment>
<dbReference type="GO" id="GO:0016020">
    <property type="term" value="C:membrane"/>
    <property type="evidence" value="ECO:0007669"/>
    <property type="project" value="TreeGrafter"/>
</dbReference>
<dbReference type="Gene3D" id="3.10.120.10">
    <property type="entry name" value="Cytochrome b5-like heme/steroid binding domain"/>
    <property type="match status" value="1"/>
</dbReference>
<dbReference type="GO" id="GO:0046872">
    <property type="term" value="F:metal ion binding"/>
    <property type="evidence" value="ECO:0007669"/>
    <property type="project" value="UniProtKB-KW"/>
</dbReference>
<feature type="region of interest" description="Disordered" evidence="5">
    <location>
        <begin position="1"/>
        <end position="54"/>
    </location>
</feature>
<gene>
    <name evidence="7" type="ORF">B0T19DRAFT_273521</name>
</gene>